<dbReference type="PANTHER" id="PTHR42749:SF1">
    <property type="entry name" value="CELL SHAPE-DETERMINING PROTEIN MREB"/>
    <property type="match status" value="1"/>
</dbReference>
<dbReference type="Proteomes" id="UP000799302">
    <property type="component" value="Unassembled WGS sequence"/>
</dbReference>
<evidence type="ECO:0008006" key="3">
    <source>
        <dbReference type="Google" id="ProtNLM"/>
    </source>
</evidence>
<evidence type="ECO:0000313" key="1">
    <source>
        <dbReference type="EMBL" id="KAF2672742.1"/>
    </source>
</evidence>
<dbReference type="EMBL" id="MU004231">
    <property type="protein sequence ID" value="KAF2672742.1"/>
    <property type="molecule type" value="Genomic_DNA"/>
</dbReference>
<dbReference type="Gene3D" id="3.30.420.40">
    <property type="match status" value="2"/>
</dbReference>
<dbReference type="Gene3D" id="3.90.640.10">
    <property type="entry name" value="Actin, Chain A, domain 4"/>
    <property type="match status" value="1"/>
</dbReference>
<organism evidence="1 2">
    <name type="scientific">Microthyrium microscopicum</name>
    <dbReference type="NCBI Taxonomy" id="703497"/>
    <lineage>
        <taxon>Eukaryota</taxon>
        <taxon>Fungi</taxon>
        <taxon>Dikarya</taxon>
        <taxon>Ascomycota</taxon>
        <taxon>Pezizomycotina</taxon>
        <taxon>Dothideomycetes</taxon>
        <taxon>Dothideomycetes incertae sedis</taxon>
        <taxon>Microthyriales</taxon>
        <taxon>Microthyriaceae</taxon>
        <taxon>Microthyrium</taxon>
    </lineage>
</organism>
<dbReference type="SUPFAM" id="SSF53067">
    <property type="entry name" value="Actin-like ATPase domain"/>
    <property type="match status" value="2"/>
</dbReference>
<protein>
    <recommendedName>
        <fullName evidence="3">Actin-like ATPase domain-containing protein</fullName>
    </recommendedName>
</protein>
<gene>
    <name evidence="1" type="ORF">BT63DRAFT_436614</name>
</gene>
<dbReference type="AlphaFoldDB" id="A0A6A6UKJ9"/>
<sequence>MSGMKADLVVGIDFGMTCTGVAYANLARGDIVRTVQKWPGRGQANENKVPTIIVYSRQDGQVTSWGFNSESRLEQNNADRMYVDWFKVYLDEGLLHSLQARDPQIAPASIDEVERWFRDYLSELYKHIEFKLSQEIPAPKVWSTALIEFIFSVPTTWQHNTVERFRSILVNAGFSNHPTHSIQVGLTEAEASAVATSVEAPGIFREGENLLVCDVGGGTTDLSVLKVESISYGPPSLRQLDVVEGRNIGSVKIDEAFEALVLDRLRAANQSIPMGIDLEDAAWLMMKSREYLNNKCDHGSRDDVPFFLVPVPDISPNYANDPYGISAAAMQLSQADMRGLFDVQIQRLFELIDRQLIRFEQNSPGQLITHLILSGGLGNSAYVQEKLRARYAYGMTNFAAARGIQLHVAPEPQLAVAKGVVHDRVRKVSSGQGVLNWRCARASYGTLCKIEYDQSNPNHRGAVTPTLDPLDGKMYVTQAIEWFIRKGEPVNSDTPVTRPFKRKLKPQDITRRSFPTSVLVSHAEAWQLPYNIHSQNVETMCDVISDLTKVPEDKFKLKNRHWWNRGKKYRRVNYDINVVVGAADLTFELWFDGQKISKDNPIQELWWRYTGNGKPISGCDDVEYDPAF</sequence>
<reference evidence="1" key="1">
    <citation type="journal article" date="2020" name="Stud. Mycol.">
        <title>101 Dothideomycetes genomes: a test case for predicting lifestyles and emergence of pathogens.</title>
        <authorList>
            <person name="Haridas S."/>
            <person name="Albert R."/>
            <person name="Binder M."/>
            <person name="Bloem J."/>
            <person name="Labutti K."/>
            <person name="Salamov A."/>
            <person name="Andreopoulos B."/>
            <person name="Baker S."/>
            <person name="Barry K."/>
            <person name="Bills G."/>
            <person name="Bluhm B."/>
            <person name="Cannon C."/>
            <person name="Castanera R."/>
            <person name="Culley D."/>
            <person name="Daum C."/>
            <person name="Ezra D."/>
            <person name="Gonzalez J."/>
            <person name="Henrissat B."/>
            <person name="Kuo A."/>
            <person name="Liang C."/>
            <person name="Lipzen A."/>
            <person name="Lutzoni F."/>
            <person name="Magnuson J."/>
            <person name="Mondo S."/>
            <person name="Nolan M."/>
            <person name="Ohm R."/>
            <person name="Pangilinan J."/>
            <person name="Park H.-J."/>
            <person name="Ramirez L."/>
            <person name="Alfaro M."/>
            <person name="Sun H."/>
            <person name="Tritt A."/>
            <person name="Yoshinaga Y."/>
            <person name="Zwiers L.-H."/>
            <person name="Turgeon B."/>
            <person name="Goodwin S."/>
            <person name="Spatafora J."/>
            <person name="Crous P."/>
            <person name="Grigoriev I."/>
        </authorList>
    </citation>
    <scope>NUCLEOTIDE SEQUENCE</scope>
    <source>
        <strain evidence="1">CBS 115976</strain>
    </source>
</reference>
<proteinExistence type="predicted"/>
<dbReference type="CDD" id="cd10170">
    <property type="entry name" value="ASKHA_NBD_HSP70"/>
    <property type="match status" value="1"/>
</dbReference>
<keyword evidence="2" id="KW-1185">Reference proteome</keyword>
<dbReference type="PANTHER" id="PTHR42749">
    <property type="entry name" value="CELL SHAPE-DETERMINING PROTEIN MREB"/>
    <property type="match status" value="1"/>
</dbReference>
<dbReference type="OrthoDB" id="2394218at2759"/>
<dbReference type="InterPro" id="IPR043129">
    <property type="entry name" value="ATPase_NBD"/>
</dbReference>
<evidence type="ECO:0000313" key="2">
    <source>
        <dbReference type="Proteomes" id="UP000799302"/>
    </source>
</evidence>
<name>A0A6A6UKJ9_9PEZI</name>
<accession>A0A6A6UKJ9</accession>